<accession>A0ABW0KGD1</accession>
<dbReference type="InterPro" id="IPR029058">
    <property type="entry name" value="AB_hydrolase_fold"/>
</dbReference>
<reference evidence="3" key="1">
    <citation type="journal article" date="2019" name="Int. J. Syst. Evol. Microbiol.">
        <title>The Global Catalogue of Microorganisms (GCM) 10K type strain sequencing project: providing services to taxonomists for standard genome sequencing and annotation.</title>
        <authorList>
            <consortium name="The Broad Institute Genomics Platform"/>
            <consortium name="The Broad Institute Genome Sequencing Center for Infectious Disease"/>
            <person name="Wu L."/>
            <person name="Ma J."/>
        </authorList>
    </citation>
    <scope>NUCLEOTIDE SEQUENCE [LARGE SCALE GENOMIC DNA]</scope>
    <source>
        <strain evidence="3">KACC 11904</strain>
    </source>
</reference>
<dbReference type="RefSeq" id="WP_270881100.1">
    <property type="nucleotide sequence ID" value="NZ_JAQFVF010000045.1"/>
</dbReference>
<dbReference type="InterPro" id="IPR012908">
    <property type="entry name" value="PGAP1-ab_dom-like"/>
</dbReference>
<gene>
    <name evidence="2" type="ORF">ACFPOG_25920</name>
</gene>
<dbReference type="GO" id="GO:0016787">
    <property type="term" value="F:hydrolase activity"/>
    <property type="evidence" value="ECO:0007669"/>
    <property type="project" value="UniProtKB-KW"/>
</dbReference>
<dbReference type="PANTHER" id="PTHR43265">
    <property type="entry name" value="ESTERASE ESTD"/>
    <property type="match status" value="1"/>
</dbReference>
<dbReference type="InterPro" id="IPR053145">
    <property type="entry name" value="AB_hydrolase_Est10"/>
</dbReference>
<sequence length="136" mass="14625">MIEQIAVVANAAYPLEGILTLPGSHTEKFPAVVFVHGSGALDKDETVGANKLFRDLADGLAIQGIASLRYDKRTFAHGKQMVQELGGKLSVKEEIIEDAIAAVEMLKKDPRMETNRIFIIGHSLGGTLAPRIDAEG</sequence>
<dbReference type="Gene3D" id="3.40.50.1820">
    <property type="entry name" value="alpha/beta hydrolase"/>
    <property type="match status" value="1"/>
</dbReference>
<feature type="domain" description="GPI inositol-deacylase PGAP1-like alpha/beta" evidence="1">
    <location>
        <begin position="31"/>
        <end position="129"/>
    </location>
</feature>
<keyword evidence="3" id="KW-1185">Reference proteome</keyword>
<evidence type="ECO:0000313" key="2">
    <source>
        <dbReference type="EMBL" id="MFC5451642.1"/>
    </source>
</evidence>
<dbReference type="Pfam" id="PF07819">
    <property type="entry name" value="PGAP1"/>
    <property type="match status" value="1"/>
</dbReference>
<evidence type="ECO:0000259" key="1">
    <source>
        <dbReference type="Pfam" id="PF07819"/>
    </source>
</evidence>
<dbReference type="PANTHER" id="PTHR43265:SF1">
    <property type="entry name" value="ESTERASE ESTD"/>
    <property type="match status" value="1"/>
</dbReference>
<proteinExistence type="predicted"/>
<comment type="caution">
    <text evidence="2">The sequence shown here is derived from an EMBL/GenBank/DDBJ whole genome shotgun (WGS) entry which is preliminary data.</text>
</comment>
<name>A0ABW0KGD1_9BACL</name>
<keyword evidence="2" id="KW-0378">Hydrolase</keyword>
<dbReference type="SUPFAM" id="SSF53474">
    <property type="entry name" value="alpha/beta-Hydrolases"/>
    <property type="match status" value="1"/>
</dbReference>
<dbReference type="Proteomes" id="UP001596044">
    <property type="component" value="Unassembled WGS sequence"/>
</dbReference>
<dbReference type="EMBL" id="JBHSMJ010000039">
    <property type="protein sequence ID" value="MFC5451642.1"/>
    <property type="molecule type" value="Genomic_DNA"/>
</dbReference>
<dbReference type="EC" id="3.4.-.-" evidence="2"/>
<evidence type="ECO:0000313" key="3">
    <source>
        <dbReference type="Proteomes" id="UP001596044"/>
    </source>
</evidence>
<protein>
    <submittedName>
        <fullName evidence="2">Alpha/beta hydrolase family protein</fullName>
        <ecNumber evidence="2">3.4.-.-</ecNumber>
    </submittedName>
</protein>
<organism evidence="2 3">
    <name type="scientific">Paenibacillus aestuarii</name>
    <dbReference type="NCBI Taxonomy" id="516965"/>
    <lineage>
        <taxon>Bacteria</taxon>
        <taxon>Bacillati</taxon>
        <taxon>Bacillota</taxon>
        <taxon>Bacilli</taxon>
        <taxon>Bacillales</taxon>
        <taxon>Paenibacillaceae</taxon>
        <taxon>Paenibacillus</taxon>
    </lineage>
</organism>